<evidence type="ECO:0000256" key="1">
    <source>
        <dbReference type="SAM" id="MobiDB-lite"/>
    </source>
</evidence>
<feature type="region of interest" description="Disordered" evidence="1">
    <location>
        <begin position="1265"/>
        <end position="1305"/>
    </location>
</feature>
<keyword evidence="3" id="KW-1185">Reference proteome</keyword>
<evidence type="ECO:0000313" key="2">
    <source>
        <dbReference type="EMBL" id="TLP76831.1"/>
    </source>
</evidence>
<name>A0A5R9ADS5_9MICC</name>
<dbReference type="Proteomes" id="UP000306544">
    <property type="component" value="Unassembled WGS sequence"/>
</dbReference>
<dbReference type="InterPro" id="IPR027417">
    <property type="entry name" value="P-loop_NTPase"/>
</dbReference>
<dbReference type="RefSeq" id="WP_138169974.1">
    <property type="nucleotide sequence ID" value="NZ_VAWA01000006.1"/>
</dbReference>
<evidence type="ECO:0000313" key="3">
    <source>
        <dbReference type="Proteomes" id="UP000306544"/>
    </source>
</evidence>
<dbReference type="SUPFAM" id="SSF52540">
    <property type="entry name" value="P-loop containing nucleoside triphosphate hydrolases"/>
    <property type="match status" value="1"/>
</dbReference>
<gene>
    <name evidence="2" type="ORF">FEF27_06155</name>
</gene>
<reference evidence="2 3" key="1">
    <citation type="submission" date="2019-05" db="EMBL/GenBank/DDBJ databases">
        <title>Nesterenkonia sp. GY239, isolated from the Southern Atlantic Ocean.</title>
        <authorList>
            <person name="Zhang G."/>
        </authorList>
    </citation>
    <scope>NUCLEOTIDE SEQUENCE [LARGE SCALE GENOMIC DNA]</scope>
    <source>
        <strain evidence="2 3">GY239</strain>
    </source>
</reference>
<dbReference type="InterPro" id="IPR025103">
    <property type="entry name" value="DUF4011"/>
</dbReference>
<dbReference type="OrthoDB" id="9757917at2"/>
<protein>
    <submittedName>
        <fullName evidence="2">DUF4011 domain-containing protein</fullName>
    </submittedName>
</protein>
<comment type="caution">
    <text evidence="2">The sequence shown here is derived from an EMBL/GenBank/DDBJ whole genome shotgun (WGS) entry which is preliminary data.</text>
</comment>
<dbReference type="Pfam" id="PF13195">
    <property type="entry name" value="DUF4011"/>
    <property type="match status" value="1"/>
</dbReference>
<accession>A0A5R9ADS5</accession>
<dbReference type="EMBL" id="VAWA01000006">
    <property type="protein sequence ID" value="TLP76831.1"/>
    <property type="molecule type" value="Genomic_DNA"/>
</dbReference>
<organism evidence="2 3">
    <name type="scientific">Nesterenkonia sphaerica</name>
    <dbReference type="NCBI Taxonomy" id="1804988"/>
    <lineage>
        <taxon>Bacteria</taxon>
        <taxon>Bacillati</taxon>
        <taxon>Actinomycetota</taxon>
        <taxon>Actinomycetes</taxon>
        <taxon>Micrococcales</taxon>
        <taxon>Micrococcaceae</taxon>
        <taxon>Nesterenkonia</taxon>
    </lineage>
</organism>
<dbReference type="Gene3D" id="3.40.50.300">
    <property type="entry name" value="P-loop containing nucleotide triphosphate hydrolases"/>
    <property type="match status" value="1"/>
</dbReference>
<feature type="region of interest" description="Disordered" evidence="1">
    <location>
        <begin position="1"/>
        <end position="20"/>
    </location>
</feature>
<sequence>MPENTSASSAETHTHQTAPILSWIESQGTGAENDTMLRFTPSQHNAIDLTEANASGLMQLFGGRRTRLSTLLNDPSILEPGLKAATNIRSKIRELSEERGIEVGYLAAGIASWTETTPAGVESFTAPVMLVPISLRSRAETHTGATDYEVQFTAPASLNPALRRHFAEVHGLALEPEAFQQAGYVTARFDPSRTADLLTKVAAAAAENSPEALESFQVWKQLYVSTFADLADLGNPSALNLEHPLLKHLAEGQALPQEAALAAAAELDPIDEREPDAERLICDADQDQQHALDAVLSGVSTVISAPPGTGQTQTAINAVAGLAWSGKRVLVIAERSDTLSEFTERLSAAKAGTLAVNVTAASSGEGIRPQIIRAIKRAERAEPPRLGELHRRLAQRRHELRDHVTSLHKVRKRWSCSPYQAMQALAALICLNPAPSTAVRLKRSVLDNTVDRSGVAVKLKRIAELGEFSAELRNSPWFGAKLSNRQETRDAQVLVSQLHAELPDLWEKIEAACRSAQVTPGQNFAQWHSQVLLFQRVQESLGRFSSDIYARDVDDLIAATAPGWWRRQNNVEMSSMARSRLRRVAKEYIRPGVSINDLHGSLVDVQSEREEWATWASADSRSDASLPQVPKNLDALVDRVGQVQTRLEKLVSVLVPVDDDGTTLFDVPVETLFSTAKALAEDERSLQTLPERTLLAEQLREQGFDELLQDLAEREVPPARVADELELAWWQSALEAMISGDEYLAMTSGENLRTIESEFRSADSAHIASGAQRLNHALAVQWKSAVEAHPEAAAHLRSLLREAGPTVADMESVAADLTQPLVPVWVSSPLGLAAHFPPAGTEPSFDTVVLLDAETLSVPAALGAICRARQVVAFGDPASGAPKPMIVSADPIAREAESQVPDSSYAELARILPEHSLRHVHRGVDQELTQLLSEKLYDGRLVRLPDASQLTGQDERLRMEQVQATGAREPVESPTAEVNRVVDLVFEHVRAHRNRSLAVVTGSEWHAKRVADAIRLHLANHPWAAPFFEHGAAGVPGGSGAGAAGAGTGEKFVVAPVERAHGIVRDDVIFSLGFGRSTKGDPAHEFGELSGPRGLEYFTQAVTRARGRMTVVSSIAAEDLDRGRLSQAGVLVQDLLRLGAAEGSNPSSSAELEDPLVLDLVDRIRARGGRVEDGFRGTLDLAACPRRIASETPVTPVAMVSDGTQRYAELSVRERSRLRPERFADLGWHYMVLWTIEVFSDPGATTEMVAQKVGLGSGPEFAQHGRGVLSHTTGPVRFGGAADAEDEESHRRIKLWPAPQDRRRS</sequence>
<proteinExistence type="predicted"/>